<keyword evidence="14" id="KW-1185">Reference proteome</keyword>
<accession>W6MJJ1</accession>
<dbReference type="Gene3D" id="2.10.109.10">
    <property type="entry name" value="Umud Fragment, subunit A"/>
    <property type="match status" value="1"/>
</dbReference>
<evidence type="ECO:0000256" key="1">
    <source>
        <dbReference type="ARBA" id="ARBA00004434"/>
    </source>
</evidence>
<dbReference type="PANTHER" id="PTHR46041">
    <property type="entry name" value="MITOCHONDRIAL INNER MEMBRANE PROTEASE SUBUNIT 2"/>
    <property type="match status" value="1"/>
</dbReference>
<evidence type="ECO:0000256" key="9">
    <source>
        <dbReference type="ARBA" id="ARBA00023128"/>
    </source>
</evidence>
<keyword evidence="8" id="KW-1133">Transmembrane helix</keyword>
<feature type="active site" evidence="11">
    <location>
        <position position="44"/>
    </location>
</feature>
<evidence type="ECO:0000256" key="6">
    <source>
        <dbReference type="ARBA" id="ARBA00022792"/>
    </source>
</evidence>
<reference evidence="13" key="1">
    <citation type="submission" date="2013-12" db="EMBL/GenBank/DDBJ databases">
        <authorList>
            <person name="Genoscope - CEA"/>
        </authorList>
    </citation>
    <scope>NUCLEOTIDE SEQUENCE</scope>
    <source>
        <strain evidence="13">CBS 1993</strain>
    </source>
</reference>
<keyword evidence="7" id="KW-0378">Hydrolase</keyword>
<dbReference type="InterPro" id="IPR037730">
    <property type="entry name" value="IMP2"/>
</dbReference>
<organism evidence="13 14">
    <name type="scientific">Kuraishia capsulata CBS 1993</name>
    <dbReference type="NCBI Taxonomy" id="1382522"/>
    <lineage>
        <taxon>Eukaryota</taxon>
        <taxon>Fungi</taxon>
        <taxon>Dikarya</taxon>
        <taxon>Ascomycota</taxon>
        <taxon>Saccharomycotina</taxon>
        <taxon>Pichiomycetes</taxon>
        <taxon>Pichiales</taxon>
        <taxon>Pichiaceae</taxon>
        <taxon>Kuraishia</taxon>
    </lineage>
</organism>
<evidence type="ECO:0000256" key="10">
    <source>
        <dbReference type="ARBA" id="ARBA00023136"/>
    </source>
</evidence>
<comment type="similarity">
    <text evidence="2">Belongs to the peptidase S26 family. IMP2 subfamily.</text>
</comment>
<keyword evidence="10" id="KW-0472">Membrane</keyword>
<dbReference type="SUPFAM" id="SSF51306">
    <property type="entry name" value="LexA/Signal peptidase"/>
    <property type="match status" value="1"/>
</dbReference>
<dbReference type="GO" id="GO:0042720">
    <property type="term" value="C:mitochondrial inner membrane peptidase complex"/>
    <property type="evidence" value="ECO:0007669"/>
    <property type="project" value="EnsemblFungi"/>
</dbReference>
<proteinExistence type="inferred from homology"/>
<gene>
    <name evidence="13" type="ORF">KUCA_T00000578001</name>
</gene>
<feature type="domain" description="Peptidase S26" evidence="12">
    <location>
        <begin position="21"/>
        <end position="103"/>
    </location>
</feature>
<keyword evidence="6" id="KW-0999">Mitochondrion inner membrane</keyword>
<keyword evidence="9" id="KW-0496">Mitochondrion</keyword>
<dbReference type="FunFam" id="2.10.109.10:FF:000005">
    <property type="entry name" value="Mitochondrial inner membrane protease subunit"/>
    <property type="match status" value="1"/>
</dbReference>
<evidence type="ECO:0000256" key="7">
    <source>
        <dbReference type="ARBA" id="ARBA00022801"/>
    </source>
</evidence>
<dbReference type="GO" id="GO:0006627">
    <property type="term" value="P:protein processing involved in protein targeting to mitochondrion"/>
    <property type="evidence" value="ECO:0007669"/>
    <property type="project" value="EnsemblFungi"/>
</dbReference>
<protein>
    <recommendedName>
        <fullName evidence="3">Mitochondrial inner membrane protease subunit 2</fullName>
    </recommendedName>
</protein>
<evidence type="ECO:0000256" key="5">
    <source>
        <dbReference type="ARBA" id="ARBA00022692"/>
    </source>
</evidence>
<dbReference type="RefSeq" id="XP_022456629.1">
    <property type="nucleotide sequence ID" value="XM_022605131.1"/>
</dbReference>
<keyword evidence="4" id="KW-0645">Protease</keyword>
<evidence type="ECO:0000256" key="8">
    <source>
        <dbReference type="ARBA" id="ARBA00022989"/>
    </source>
</evidence>
<evidence type="ECO:0000256" key="3">
    <source>
        <dbReference type="ARBA" id="ARBA00013650"/>
    </source>
</evidence>
<dbReference type="PRINTS" id="PR00727">
    <property type="entry name" value="LEADERPTASE"/>
</dbReference>
<dbReference type="GeneID" id="34518017"/>
<dbReference type="GO" id="GO:0004252">
    <property type="term" value="F:serine-type endopeptidase activity"/>
    <property type="evidence" value="ECO:0007669"/>
    <property type="project" value="InterPro"/>
</dbReference>
<dbReference type="InterPro" id="IPR019533">
    <property type="entry name" value="Peptidase_S26"/>
</dbReference>
<dbReference type="OrthoDB" id="9996127at2759"/>
<dbReference type="Proteomes" id="UP000019384">
    <property type="component" value="Unassembled WGS sequence"/>
</dbReference>
<dbReference type="Pfam" id="PF10502">
    <property type="entry name" value="Peptidase_S26"/>
    <property type="match status" value="1"/>
</dbReference>
<dbReference type="AlphaFoldDB" id="W6MJJ1"/>
<evidence type="ECO:0000313" key="14">
    <source>
        <dbReference type="Proteomes" id="UP000019384"/>
    </source>
</evidence>
<dbReference type="PANTHER" id="PTHR46041:SF2">
    <property type="entry name" value="MITOCHONDRIAL INNER MEMBRANE PROTEASE SUBUNIT 2"/>
    <property type="match status" value="1"/>
</dbReference>
<dbReference type="InterPro" id="IPR036286">
    <property type="entry name" value="LexA/Signal_pep-like_sf"/>
</dbReference>
<evidence type="ECO:0000259" key="12">
    <source>
        <dbReference type="Pfam" id="PF10502"/>
    </source>
</evidence>
<evidence type="ECO:0000313" key="13">
    <source>
        <dbReference type="EMBL" id="CDK24612.1"/>
    </source>
</evidence>
<dbReference type="STRING" id="1382522.W6MJJ1"/>
<reference evidence="13" key="2">
    <citation type="submission" date="2014-02" db="EMBL/GenBank/DDBJ databases">
        <title>Complete DNA sequence of /Kuraishia capsulata/ illustrates novel genomic features among budding yeasts (/Saccharomycotina/).</title>
        <authorList>
            <person name="Morales L."/>
            <person name="Noel B."/>
            <person name="Porcel B."/>
            <person name="Marcet-Houben M."/>
            <person name="Hullo M-F."/>
            <person name="Sacerdot C."/>
            <person name="Tekaia F."/>
            <person name="Leh-Louis V."/>
            <person name="Despons L."/>
            <person name="Khanna V."/>
            <person name="Aury J-M."/>
            <person name="Barbe V."/>
            <person name="Couloux A."/>
            <person name="Labadie K."/>
            <person name="Pelletier E."/>
            <person name="Souciet J-L."/>
            <person name="Boekhout T."/>
            <person name="Gabaldon T."/>
            <person name="Wincker P."/>
            <person name="Dujon B."/>
        </authorList>
    </citation>
    <scope>NUCLEOTIDE SEQUENCE</scope>
    <source>
        <strain evidence="13">CBS 1993</strain>
    </source>
</reference>
<keyword evidence="5" id="KW-0812">Transmembrane</keyword>
<evidence type="ECO:0000256" key="4">
    <source>
        <dbReference type="ARBA" id="ARBA00022670"/>
    </source>
</evidence>
<name>W6MJJ1_9ASCO</name>
<dbReference type="EMBL" id="HG793125">
    <property type="protein sequence ID" value="CDK24612.1"/>
    <property type="molecule type" value="Genomic_DNA"/>
</dbReference>
<dbReference type="GO" id="GO:0006465">
    <property type="term" value="P:signal peptide processing"/>
    <property type="evidence" value="ECO:0007669"/>
    <property type="project" value="InterPro"/>
</dbReference>
<dbReference type="HOGENOM" id="CLU_028723_4_1_1"/>
<dbReference type="CDD" id="cd06530">
    <property type="entry name" value="S26_SPase_I"/>
    <property type="match status" value="1"/>
</dbReference>
<evidence type="ECO:0000256" key="2">
    <source>
        <dbReference type="ARBA" id="ARBA00007066"/>
    </source>
</evidence>
<evidence type="ECO:0000256" key="11">
    <source>
        <dbReference type="PIRSR" id="PIRSR600223-1"/>
    </source>
</evidence>
<dbReference type="InterPro" id="IPR000223">
    <property type="entry name" value="Pept_S26A_signal_pept_1"/>
</dbReference>
<sequence>MFSGASAELLRKSLRRSWLFITWIPVVYTFNEHVCYIGKIEGSSMRPTFNPAVNSSDYVLLWKWNIRDPENLNYNDVVLLKSPMNPQKVFAKRIKGVQGDVIMTRYPYPREKCTVPTSHLWVEGDNIHSIDSNTFGPISTGLVVGKATRIIYPFSRWGEIPEGGRECRLSRLSEYA</sequence>
<feature type="active site" evidence="11">
    <location>
        <position position="92"/>
    </location>
</feature>
<comment type="subcellular location">
    <subcellularLocation>
        <location evidence="1">Mitochondrion inner membrane</location>
        <topology evidence="1">Single-pass membrane protein</topology>
    </subcellularLocation>
</comment>